<protein>
    <submittedName>
        <fullName evidence="2">Sce7726 family protein</fullName>
    </submittedName>
</protein>
<proteinExistence type="predicted"/>
<evidence type="ECO:0000256" key="1">
    <source>
        <dbReference type="SAM" id="MobiDB-lite"/>
    </source>
</evidence>
<gene>
    <name evidence="2" type="ORF">GO986_21075</name>
</gene>
<dbReference type="AlphaFoldDB" id="A0A7C9I5T3"/>
<accession>A0A7C9I5T3</accession>
<comment type="caution">
    <text evidence="2">The sequence shown here is derived from an EMBL/GenBank/DDBJ whole genome shotgun (WGS) entry which is preliminary data.</text>
</comment>
<name>A0A7C9I5T3_9DEIO</name>
<feature type="region of interest" description="Disordered" evidence="1">
    <location>
        <begin position="27"/>
        <end position="81"/>
    </location>
</feature>
<sequence length="348" mass="38552">MNVNRHKCTISLPAISPFSPSHTRFSLSRILPSSPPDHPQVSHSFSMAPTSAPALAQASETPQNDPPWLCGKPGPHHTRTTLHAPTRDAAALTYARRTYQSATVQHTHQGWSDVTVPEFEWDHTPCTFVQHFRVARAPTQAHRGVDEGAARRALMALHPAGWAVPEINITAADGCAGRADLFVLPDDSGSIGYEIKTDRDSLSRLTSQIRLYDHCFARRVLATTPRHLKAAGQLLPQAWGLVVLDPVTHEVLEQHRAPQAQERDLASQLLVLEELRVGELNALLREIGVTRTNNLLNAQRWAVLEAHYSIPTLRELCFRTLATRTGRRVIAKRLESVDCRMKSTFSGG</sequence>
<organism evidence="2 3">
    <name type="scientific">Deinococcus arboris</name>
    <dbReference type="NCBI Taxonomy" id="2682977"/>
    <lineage>
        <taxon>Bacteria</taxon>
        <taxon>Thermotogati</taxon>
        <taxon>Deinococcota</taxon>
        <taxon>Deinococci</taxon>
        <taxon>Deinococcales</taxon>
        <taxon>Deinococcaceae</taxon>
        <taxon>Deinococcus</taxon>
    </lineage>
</organism>
<dbReference type="InterPro" id="IPR047729">
    <property type="entry name" value="Sce7726-like"/>
</dbReference>
<keyword evidence="3" id="KW-1185">Reference proteome</keyword>
<evidence type="ECO:0000313" key="3">
    <source>
        <dbReference type="Proteomes" id="UP000483286"/>
    </source>
</evidence>
<dbReference type="NCBIfam" id="NF033832">
    <property type="entry name" value="sce7726_fam"/>
    <property type="match status" value="1"/>
</dbReference>
<evidence type="ECO:0000313" key="2">
    <source>
        <dbReference type="EMBL" id="MVN89231.1"/>
    </source>
</evidence>
<dbReference type="EMBL" id="WQLB01000048">
    <property type="protein sequence ID" value="MVN89231.1"/>
    <property type="molecule type" value="Genomic_DNA"/>
</dbReference>
<dbReference type="Proteomes" id="UP000483286">
    <property type="component" value="Unassembled WGS sequence"/>
</dbReference>
<reference evidence="2 3" key="1">
    <citation type="submission" date="2019-12" db="EMBL/GenBank/DDBJ databases">
        <title>Deinococcus sp. HMF7620 Genome sequencing and assembly.</title>
        <authorList>
            <person name="Kang H."/>
            <person name="Kim H."/>
            <person name="Joh K."/>
        </authorList>
    </citation>
    <scope>NUCLEOTIDE SEQUENCE [LARGE SCALE GENOMIC DNA]</scope>
    <source>
        <strain evidence="2 3">HMF7620</strain>
    </source>
</reference>